<proteinExistence type="predicted"/>
<gene>
    <name evidence="1" type="ORF">ECRASSUSDP1_LOCUS8697</name>
</gene>
<dbReference type="Proteomes" id="UP001295684">
    <property type="component" value="Unassembled WGS sequence"/>
</dbReference>
<evidence type="ECO:0000313" key="2">
    <source>
        <dbReference type="Proteomes" id="UP001295684"/>
    </source>
</evidence>
<name>A0AAD1UL90_EUPCR</name>
<organism evidence="1 2">
    <name type="scientific">Euplotes crassus</name>
    <dbReference type="NCBI Taxonomy" id="5936"/>
    <lineage>
        <taxon>Eukaryota</taxon>
        <taxon>Sar</taxon>
        <taxon>Alveolata</taxon>
        <taxon>Ciliophora</taxon>
        <taxon>Intramacronucleata</taxon>
        <taxon>Spirotrichea</taxon>
        <taxon>Hypotrichia</taxon>
        <taxon>Euplotida</taxon>
        <taxon>Euplotidae</taxon>
        <taxon>Moneuplotes</taxon>
    </lineage>
</organism>
<dbReference type="EMBL" id="CAMPGE010008518">
    <property type="protein sequence ID" value="CAI2367414.1"/>
    <property type="molecule type" value="Genomic_DNA"/>
</dbReference>
<comment type="caution">
    <text evidence="1">The sequence shown here is derived from an EMBL/GenBank/DDBJ whole genome shotgun (WGS) entry which is preliminary data.</text>
</comment>
<dbReference type="AlphaFoldDB" id="A0AAD1UL90"/>
<evidence type="ECO:0000313" key="1">
    <source>
        <dbReference type="EMBL" id="CAI2367414.1"/>
    </source>
</evidence>
<reference evidence="1" key="1">
    <citation type="submission" date="2023-07" db="EMBL/GenBank/DDBJ databases">
        <authorList>
            <consortium name="AG Swart"/>
            <person name="Singh M."/>
            <person name="Singh A."/>
            <person name="Seah K."/>
            <person name="Emmerich C."/>
        </authorList>
    </citation>
    <scope>NUCLEOTIDE SEQUENCE</scope>
    <source>
        <strain evidence="1">DP1</strain>
    </source>
</reference>
<protein>
    <submittedName>
        <fullName evidence="1">Uncharacterized protein</fullName>
    </submittedName>
</protein>
<accession>A0AAD1UL90</accession>
<keyword evidence="2" id="KW-1185">Reference proteome</keyword>
<sequence length="63" mass="7120">MEAFRPIEIYLCNDTEILNSVLAETPCKKFATSSSNFLAPLTSIDLKLFFPFICLSFISLILE</sequence>